<feature type="transmembrane region" description="Helical" evidence="1">
    <location>
        <begin position="30"/>
        <end position="49"/>
    </location>
</feature>
<proteinExistence type="predicted"/>
<reference evidence="2 3" key="1">
    <citation type="submission" date="2021-01" db="EMBL/GenBank/DDBJ databases">
        <title>Complete genome sequence of Erwinia rhapontici MAFF 311153.</title>
        <authorList>
            <person name="Morohoshi T."/>
            <person name="Someya N."/>
        </authorList>
    </citation>
    <scope>NUCLEOTIDE SEQUENCE [LARGE SCALE GENOMIC DNA]</scope>
    <source>
        <strain evidence="2 3">MAFF 311153</strain>
    </source>
</reference>
<organism evidence="2 3">
    <name type="scientific">Erwinia rhapontici</name>
    <name type="common">Pectobacterium rhapontici</name>
    <dbReference type="NCBI Taxonomy" id="55212"/>
    <lineage>
        <taxon>Bacteria</taxon>
        <taxon>Pseudomonadati</taxon>
        <taxon>Pseudomonadota</taxon>
        <taxon>Gammaproteobacteria</taxon>
        <taxon>Enterobacterales</taxon>
        <taxon>Erwiniaceae</taxon>
        <taxon>Erwinia</taxon>
    </lineage>
</organism>
<evidence type="ECO:0000313" key="2">
    <source>
        <dbReference type="EMBL" id="BCQ35688.1"/>
    </source>
</evidence>
<feature type="transmembrane region" description="Helical" evidence="1">
    <location>
        <begin position="324"/>
        <end position="344"/>
    </location>
</feature>
<evidence type="ECO:0008006" key="4">
    <source>
        <dbReference type="Google" id="ProtNLM"/>
    </source>
</evidence>
<feature type="transmembrane region" description="Helical" evidence="1">
    <location>
        <begin position="193"/>
        <end position="213"/>
    </location>
</feature>
<sequence>MAIYLTGYLTICFFSWLSLDVSVSSNVKKWMFFFVATLLLFFCAARGVIDRDHQSYLNIYKHIIDGVDLLIEPTFYFFSYISSWLTDGPQLIFIIYALLGLSLKFYSIRKFSVFPLVSVLIYFSNYYFLHEMTQIRVGVSVSLALIAITNWFGGNKKNFFIIIFLSLLFHYSALIFLMVPLVSKERVHKKEMFFYTCLIVFLYALYVVNFGFARVFSYIPIGYVQEKFSIYYEKTRLGEVDAVNAFSVMQLIRLIVIYLVCFFCPKECYADKFFNVMLRFYIFSAICWVMFFDIPVFAVRLSEILGVAEIFVIPYIIYVSRKKYIGLIVISLITAMMFFVNIYYSKLMLPYVPFWAESFYYS</sequence>
<dbReference type="RefSeq" id="WP_133841547.1">
    <property type="nucleotide sequence ID" value="NZ_AP024329.1"/>
</dbReference>
<name>A0ABN6DPA5_ERWRD</name>
<feature type="transmembrane region" description="Helical" evidence="1">
    <location>
        <begin position="159"/>
        <end position="181"/>
    </location>
</feature>
<keyword evidence="1" id="KW-1133">Transmembrane helix</keyword>
<evidence type="ECO:0000256" key="1">
    <source>
        <dbReference type="SAM" id="Phobius"/>
    </source>
</evidence>
<feature type="transmembrane region" description="Helical" evidence="1">
    <location>
        <begin position="75"/>
        <end position="99"/>
    </location>
</feature>
<dbReference type="Proteomes" id="UP000677515">
    <property type="component" value="Chromosome"/>
</dbReference>
<feature type="transmembrane region" description="Helical" evidence="1">
    <location>
        <begin position="242"/>
        <end position="261"/>
    </location>
</feature>
<dbReference type="Pfam" id="PF14897">
    <property type="entry name" value="EpsG"/>
    <property type="match status" value="1"/>
</dbReference>
<keyword evidence="3" id="KW-1185">Reference proteome</keyword>
<accession>A0ABN6DPA5</accession>
<keyword evidence="1" id="KW-0812">Transmembrane</keyword>
<evidence type="ECO:0000313" key="3">
    <source>
        <dbReference type="Proteomes" id="UP000677515"/>
    </source>
</evidence>
<feature type="transmembrane region" description="Helical" evidence="1">
    <location>
        <begin position="6"/>
        <end position="23"/>
    </location>
</feature>
<feature type="transmembrane region" description="Helical" evidence="1">
    <location>
        <begin position="111"/>
        <end position="129"/>
    </location>
</feature>
<protein>
    <recommendedName>
        <fullName evidence="4">EpsG-like glucosyltransferase</fullName>
    </recommendedName>
</protein>
<feature type="transmembrane region" description="Helical" evidence="1">
    <location>
        <begin position="297"/>
        <end position="317"/>
    </location>
</feature>
<keyword evidence="1" id="KW-0472">Membrane</keyword>
<dbReference type="EMBL" id="AP024329">
    <property type="protein sequence ID" value="BCQ35688.1"/>
    <property type="molecule type" value="Genomic_DNA"/>
</dbReference>
<dbReference type="InterPro" id="IPR049458">
    <property type="entry name" value="EpsG-like"/>
</dbReference>
<feature type="transmembrane region" description="Helical" evidence="1">
    <location>
        <begin position="273"/>
        <end position="291"/>
    </location>
</feature>
<gene>
    <name evidence="2" type="ORF">ERHA53_30310</name>
</gene>